<reference evidence="6" key="1">
    <citation type="journal article" date="2009" name="Appl. Environ. Microbiol.">
        <title>Characterization of denitrification gene clusters of soil bacteria via a metagenomic approach.</title>
        <authorList>
            <person name="Demaneche S."/>
            <person name="Philippot L."/>
            <person name="David M.M."/>
            <person name="Navarro E."/>
            <person name="Vogel T.M."/>
            <person name="Simonet P."/>
        </authorList>
    </citation>
    <scope>NUCLEOTIDE SEQUENCE</scope>
</reference>
<feature type="binding site" evidence="3">
    <location>
        <position position="224"/>
    </location>
    <ligand>
        <name>a divalent metal cation</name>
        <dbReference type="ChEBI" id="CHEBI:60240"/>
    </ligand>
</feature>
<feature type="active site" description="Proton donor/acceptor" evidence="2">
    <location>
        <position position="224"/>
    </location>
</feature>
<evidence type="ECO:0000256" key="4">
    <source>
        <dbReference type="PROSITE-ProRule" id="PRU00504"/>
    </source>
</evidence>
<organism evidence="6">
    <name type="scientific">uncultured bacterium 1114</name>
    <dbReference type="NCBI Taxonomy" id="548901"/>
    <lineage>
        <taxon>Bacteria</taxon>
        <taxon>environmental samples</taxon>
    </lineage>
</organism>
<dbReference type="InterPro" id="IPR001258">
    <property type="entry name" value="NHL_repeat"/>
</dbReference>
<protein>
    <recommendedName>
        <fullName evidence="5">SMP-30/Gluconolactonase/LRE-like region domain-containing protein</fullName>
    </recommendedName>
</protein>
<dbReference type="GO" id="GO:0046872">
    <property type="term" value="F:metal ion binding"/>
    <property type="evidence" value="ECO:0007669"/>
    <property type="project" value="UniProtKB-KW"/>
</dbReference>
<dbReference type="InterPro" id="IPR011042">
    <property type="entry name" value="6-blade_b-propeller_TolB-like"/>
</dbReference>
<evidence type="ECO:0000259" key="5">
    <source>
        <dbReference type="Pfam" id="PF08450"/>
    </source>
</evidence>
<evidence type="ECO:0000256" key="1">
    <source>
        <dbReference type="ARBA" id="ARBA00022737"/>
    </source>
</evidence>
<feature type="binding site" evidence="3">
    <location>
        <position position="176"/>
    </location>
    <ligand>
        <name>a divalent metal cation</name>
        <dbReference type="ChEBI" id="CHEBI:60240"/>
    </ligand>
</feature>
<dbReference type="PROSITE" id="PS51125">
    <property type="entry name" value="NHL"/>
    <property type="match status" value="1"/>
</dbReference>
<dbReference type="InterPro" id="IPR013658">
    <property type="entry name" value="SGL"/>
</dbReference>
<dbReference type="SUPFAM" id="SSF63829">
    <property type="entry name" value="Calcium-dependent phosphotriesterase"/>
    <property type="match status" value="1"/>
</dbReference>
<dbReference type="InterPro" id="IPR005511">
    <property type="entry name" value="SMP-30"/>
</dbReference>
<dbReference type="PANTHER" id="PTHR47572">
    <property type="entry name" value="LIPOPROTEIN-RELATED"/>
    <property type="match status" value="1"/>
</dbReference>
<evidence type="ECO:0000256" key="3">
    <source>
        <dbReference type="PIRSR" id="PIRSR605511-2"/>
    </source>
</evidence>
<feature type="domain" description="SMP-30/Gluconolactonase/LRE-like region" evidence="5">
    <location>
        <begin position="44"/>
        <end position="283"/>
    </location>
</feature>
<comment type="cofactor">
    <cofactor evidence="3">
        <name>Zn(2+)</name>
        <dbReference type="ChEBI" id="CHEBI:29105"/>
    </cofactor>
    <text evidence="3">Binds 1 divalent metal cation per subunit.</text>
</comment>
<dbReference type="InterPro" id="IPR051262">
    <property type="entry name" value="SMP-30/CGR1_Lactonase"/>
</dbReference>
<accession>B8R947</accession>
<dbReference type="Pfam" id="PF08450">
    <property type="entry name" value="SGL"/>
    <property type="match status" value="1"/>
</dbReference>
<sequence length="304" mass="33371">MFAPPRDISTELFTRLPDRFRRREVPNDWVRINNPGGAMHSFLEGPSFDREGNLYCVDIPYGRVFRISPAGEWTLAAEYDGEPNGLKIHRDGRILIADQAHGIVALDPASGKTSPLLTRPNLERFLGCNDLVFAGSGDLYFTDPGRSSLNNPTGRVFRLRQSGELDLLLDRVPYPNGIVLNLDESILYIAATHANAVWRLPLNDNRLEKRAGLFVQLSGGYGPDGLALDENGNLAVVHSGSGSVWLFSPTGEPLARVRSCADLVVTNLAYGGPDRRTLYIVEAASASILTARMETPGVPMFSHR</sequence>
<proteinExistence type="predicted"/>
<feature type="binding site" evidence="3">
    <location>
        <position position="129"/>
    </location>
    <ligand>
        <name>substrate</name>
    </ligand>
</feature>
<dbReference type="AlphaFoldDB" id="B8R947"/>
<evidence type="ECO:0000256" key="2">
    <source>
        <dbReference type="PIRSR" id="PIRSR605511-1"/>
    </source>
</evidence>
<keyword evidence="3" id="KW-0862">Zinc</keyword>
<name>B8R947_9BACT</name>
<feature type="repeat" description="NHL" evidence="4">
    <location>
        <begin position="221"/>
        <end position="250"/>
    </location>
</feature>
<dbReference type="Gene3D" id="2.120.10.30">
    <property type="entry name" value="TolB, C-terminal domain"/>
    <property type="match status" value="1"/>
</dbReference>
<dbReference type="PRINTS" id="PR01790">
    <property type="entry name" value="SMP30FAMILY"/>
</dbReference>
<keyword evidence="1" id="KW-0677">Repeat</keyword>
<keyword evidence="3" id="KW-0479">Metal-binding</keyword>
<evidence type="ECO:0000313" key="6">
    <source>
        <dbReference type="EMBL" id="ACF98203.1"/>
    </source>
</evidence>
<feature type="binding site" evidence="3">
    <location>
        <position position="44"/>
    </location>
    <ligand>
        <name>a divalent metal cation</name>
        <dbReference type="ChEBI" id="CHEBI:60240"/>
    </ligand>
</feature>
<dbReference type="PANTHER" id="PTHR47572:SF5">
    <property type="entry name" value="BLR2277 PROTEIN"/>
    <property type="match status" value="1"/>
</dbReference>
<dbReference type="EMBL" id="EU910858">
    <property type="protein sequence ID" value="ACF98203.1"/>
    <property type="molecule type" value="Genomic_DNA"/>
</dbReference>